<reference evidence="1" key="1">
    <citation type="journal article" date="2014" name="Front. Microbiol.">
        <title>High frequency of phylogenetically diverse reductive dehalogenase-homologous genes in deep subseafloor sedimentary metagenomes.</title>
        <authorList>
            <person name="Kawai M."/>
            <person name="Futagami T."/>
            <person name="Toyoda A."/>
            <person name="Takaki Y."/>
            <person name="Nishi S."/>
            <person name="Hori S."/>
            <person name="Arai W."/>
            <person name="Tsubouchi T."/>
            <person name="Morono Y."/>
            <person name="Uchiyama I."/>
            <person name="Ito T."/>
            <person name="Fujiyama A."/>
            <person name="Inagaki F."/>
            <person name="Takami H."/>
        </authorList>
    </citation>
    <scope>NUCLEOTIDE SEQUENCE</scope>
    <source>
        <strain evidence="1">Expedition CK06-06</strain>
    </source>
</reference>
<organism evidence="1">
    <name type="scientific">marine sediment metagenome</name>
    <dbReference type="NCBI Taxonomy" id="412755"/>
    <lineage>
        <taxon>unclassified sequences</taxon>
        <taxon>metagenomes</taxon>
        <taxon>ecological metagenomes</taxon>
    </lineage>
</organism>
<feature type="non-terminal residue" evidence="1">
    <location>
        <position position="89"/>
    </location>
</feature>
<proteinExistence type="predicted"/>
<gene>
    <name evidence="1" type="ORF">S01H4_51840</name>
</gene>
<dbReference type="AlphaFoldDB" id="X1CKK6"/>
<evidence type="ECO:0000313" key="1">
    <source>
        <dbReference type="EMBL" id="GAH08257.1"/>
    </source>
</evidence>
<dbReference type="EMBL" id="BART01029564">
    <property type="protein sequence ID" value="GAH08257.1"/>
    <property type="molecule type" value="Genomic_DNA"/>
</dbReference>
<name>X1CKK6_9ZZZZ</name>
<sequence>MELDLLALFKLFIYAKENLIEKIRNFIQHLSLNKEYFFDIYTQQNSNIKIIEDILENLTRSYNTINSFIANNVKTISASVETLSKNLNF</sequence>
<comment type="caution">
    <text evidence="1">The sequence shown here is derived from an EMBL/GenBank/DDBJ whole genome shotgun (WGS) entry which is preliminary data.</text>
</comment>
<accession>X1CKK6</accession>
<protein>
    <submittedName>
        <fullName evidence="1">Uncharacterized protein</fullName>
    </submittedName>
</protein>